<accession>A0A495QPW4</accession>
<dbReference type="AlphaFoldDB" id="A0A495QPW4"/>
<reference evidence="1 2" key="1">
    <citation type="submission" date="2018-10" db="EMBL/GenBank/DDBJ databases">
        <title>Genomic Encyclopedia of Archaeal and Bacterial Type Strains, Phase II (KMG-II): from individual species to whole genera.</title>
        <authorList>
            <person name="Goeker M."/>
        </authorList>
    </citation>
    <scope>NUCLEOTIDE SEQUENCE [LARGE SCALE GENOMIC DNA]</scope>
    <source>
        <strain evidence="1 2">DSM 43383</strain>
    </source>
</reference>
<keyword evidence="2" id="KW-1185">Reference proteome</keyword>
<dbReference type="EMBL" id="RBWU01000003">
    <property type="protein sequence ID" value="RKS75023.1"/>
    <property type="molecule type" value="Genomic_DNA"/>
</dbReference>
<gene>
    <name evidence="1" type="ORF">BZB76_3549</name>
</gene>
<evidence type="ECO:0000313" key="2">
    <source>
        <dbReference type="Proteomes" id="UP000274601"/>
    </source>
</evidence>
<dbReference type="Proteomes" id="UP000274601">
    <property type="component" value="Unassembled WGS sequence"/>
</dbReference>
<protein>
    <submittedName>
        <fullName evidence="1">Uncharacterized protein</fullName>
    </submittedName>
</protein>
<proteinExistence type="predicted"/>
<name>A0A495QPW4_9ACTN</name>
<comment type="caution">
    <text evidence="1">The sequence shown here is derived from an EMBL/GenBank/DDBJ whole genome shotgun (WGS) entry which is preliminary data.</text>
</comment>
<sequence>MHARRPQKRCAMGDFGWARRGGTKVQYEGAGLARGCQPGAGPDTEPGLTALVRADNLAESLGLRPLWQ</sequence>
<evidence type="ECO:0000313" key="1">
    <source>
        <dbReference type="EMBL" id="RKS75023.1"/>
    </source>
</evidence>
<organism evidence="1 2">
    <name type="scientific">Actinomadura pelletieri DSM 43383</name>
    <dbReference type="NCBI Taxonomy" id="1120940"/>
    <lineage>
        <taxon>Bacteria</taxon>
        <taxon>Bacillati</taxon>
        <taxon>Actinomycetota</taxon>
        <taxon>Actinomycetes</taxon>
        <taxon>Streptosporangiales</taxon>
        <taxon>Thermomonosporaceae</taxon>
        <taxon>Actinomadura</taxon>
    </lineage>
</organism>